<dbReference type="GO" id="GO:0046872">
    <property type="term" value="F:metal ion binding"/>
    <property type="evidence" value="ECO:0007669"/>
    <property type="project" value="UniProtKB-KW"/>
</dbReference>
<gene>
    <name evidence="5" type="ORF">GCM10017584_13240</name>
</gene>
<dbReference type="SMART" id="SM00558">
    <property type="entry name" value="JmjC"/>
    <property type="match status" value="1"/>
</dbReference>
<dbReference type="InterPro" id="IPR039994">
    <property type="entry name" value="NO66-like"/>
</dbReference>
<evidence type="ECO:0000256" key="1">
    <source>
        <dbReference type="ARBA" id="ARBA00001954"/>
    </source>
</evidence>
<evidence type="ECO:0000259" key="4">
    <source>
        <dbReference type="PROSITE" id="PS51184"/>
    </source>
</evidence>
<keyword evidence="3" id="KW-0408">Iron</keyword>
<dbReference type="PANTHER" id="PTHR13096:SF9">
    <property type="entry name" value="BIFUNCTIONAL LYSINE-SPECIFIC DEMETHYLASE AND HISTIDYL-HYDROXYLASE"/>
    <property type="match status" value="1"/>
</dbReference>
<name>A0A9W6LZB1_9MICO</name>
<evidence type="ECO:0000313" key="5">
    <source>
        <dbReference type="EMBL" id="GLJ75750.1"/>
    </source>
</evidence>
<comment type="cofactor">
    <cofactor evidence="1">
        <name>Fe(2+)</name>
        <dbReference type="ChEBI" id="CHEBI:29033"/>
    </cofactor>
</comment>
<dbReference type="GO" id="GO:0051864">
    <property type="term" value="F:histone H3K36 demethylase activity"/>
    <property type="evidence" value="ECO:0007669"/>
    <property type="project" value="TreeGrafter"/>
</dbReference>
<evidence type="ECO:0000256" key="3">
    <source>
        <dbReference type="ARBA" id="ARBA00023004"/>
    </source>
</evidence>
<reference evidence="5" key="1">
    <citation type="journal article" date="2014" name="Int. J. Syst. Evol. Microbiol.">
        <title>Complete genome sequence of Corynebacterium casei LMG S-19264T (=DSM 44701T), isolated from a smear-ripened cheese.</title>
        <authorList>
            <consortium name="US DOE Joint Genome Institute (JGI-PGF)"/>
            <person name="Walter F."/>
            <person name="Albersmeier A."/>
            <person name="Kalinowski J."/>
            <person name="Ruckert C."/>
        </authorList>
    </citation>
    <scope>NUCLEOTIDE SEQUENCE</scope>
    <source>
        <strain evidence="5">VKM Ac-1401</strain>
    </source>
</reference>
<dbReference type="Gene3D" id="2.60.120.650">
    <property type="entry name" value="Cupin"/>
    <property type="match status" value="1"/>
</dbReference>
<accession>A0A9W6LZB1</accession>
<dbReference type="Pfam" id="PF08007">
    <property type="entry name" value="JmjC_2"/>
    <property type="match status" value="1"/>
</dbReference>
<keyword evidence="6" id="KW-1185">Reference proteome</keyword>
<dbReference type="SUPFAM" id="SSF51197">
    <property type="entry name" value="Clavaminate synthase-like"/>
    <property type="match status" value="1"/>
</dbReference>
<dbReference type="Proteomes" id="UP001142372">
    <property type="component" value="Unassembled WGS sequence"/>
</dbReference>
<proteinExistence type="predicted"/>
<comment type="caution">
    <text evidence="5">The sequence shown here is derived from an EMBL/GenBank/DDBJ whole genome shotgun (WGS) entry which is preliminary data.</text>
</comment>
<dbReference type="InterPro" id="IPR003347">
    <property type="entry name" value="JmjC_dom"/>
</dbReference>
<evidence type="ECO:0000256" key="2">
    <source>
        <dbReference type="ARBA" id="ARBA00022723"/>
    </source>
</evidence>
<dbReference type="RefSeq" id="WP_271176427.1">
    <property type="nucleotide sequence ID" value="NZ_BAAAJO010000003.1"/>
</dbReference>
<dbReference type="GO" id="GO:0032453">
    <property type="term" value="F:histone H3K4 demethylase activity"/>
    <property type="evidence" value="ECO:0007669"/>
    <property type="project" value="TreeGrafter"/>
</dbReference>
<evidence type="ECO:0000313" key="6">
    <source>
        <dbReference type="Proteomes" id="UP001142372"/>
    </source>
</evidence>
<dbReference type="EMBL" id="BSEN01000005">
    <property type="protein sequence ID" value="GLJ75750.1"/>
    <property type="molecule type" value="Genomic_DNA"/>
</dbReference>
<keyword evidence="2" id="KW-0479">Metal-binding</keyword>
<dbReference type="PANTHER" id="PTHR13096">
    <property type="entry name" value="MINA53 MYC INDUCED NUCLEAR ANTIGEN"/>
    <property type="match status" value="1"/>
</dbReference>
<feature type="domain" description="JmjC" evidence="4">
    <location>
        <begin position="110"/>
        <end position="257"/>
    </location>
</feature>
<reference evidence="5" key="2">
    <citation type="submission" date="2023-01" db="EMBL/GenBank/DDBJ databases">
        <authorList>
            <person name="Sun Q."/>
            <person name="Evtushenko L."/>
        </authorList>
    </citation>
    <scope>NUCLEOTIDE SEQUENCE</scope>
    <source>
        <strain evidence="5">VKM Ac-1401</strain>
    </source>
</reference>
<dbReference type="PROSITE" id="PS51184">
    <property type="entry name" value="JMJC"/>
    <property type="match status" value="1"/>
</dbReference>
<organism evidence="5 6">
    <name type="scientific">Leifsonia poae</name>
    <dbReference type="NCBI Taxonomy" id="110933"/>
    <lineage>
        <taxon>Bacteria</taxon>
        <taxon>Bacillati</taxon>
        <taxon>Actinomycetota</taxon>
        <taxon>Actinomycetes</taxon>
        <taxon>Micrococcales</taxon>
        <taxon>Microbacteriaceae</taxon>
        <taxon>Leifsonia</taxon>
    </lineage>
</organism>
<dbReference type="AlphaFoldDB" id="A0A9W6LZB1"/>
<sequence>MTDDERGPGDRSALSRCIAVDRDAFASDYWSRRPLLTTAAESDHDFSDLFSRDDVDELISSRALRTPFIRMAKEGTVLPPARYTASGGFGAEIGDQVSSEKVLAEFADGATLVLQGLHRTWPPIAEFTRRLSAELGHPCQVNAYITPASSRGFDPHYDVHDVFVLQISGEKHWVIHEPVHPDPLRDQPWSDHREAVATRAAGTPAIDATFRPGDALYLPRGWIHSATALGGISIHLTIGVAAYTRHEIVQEAIARAADTAALRASLPLGFDPADTDALRPIVEETIADLIAALEAGAPAAASAVSRSLSERWAKDTPAAPVRPLATTELIAALDGTDPADIVVTMRPGSHPQVATTEGTVAIRLPQKTVTLPAEASAAVRRLLSDAPVSAQDLPGLDAGSALVVVRRLLREGIVVPAARD</sequence>
<protein>
    <recommendedName>
        <fullName evidence="4">JmjC domain-containing protein</fullName>
    </recommendedName>
</protein>